<feature type="compositionally biased region" description="Low complexity" evidence="1">
    <location>
        <begin position="71"/>
        <end position="87"/>
    </location>
</feature>
<feature type="transmembrane region" description="Helical" evidence="2">
    <location>
        <begin position="44"/>
        <end position="67"/>
    </location>
</feature>
<evidence type="ECO:0000256" key="1">
    <source>
        <dbReference type="SAM" id="MobiDB-lite"/>
    </source>
</evidence>
<dbReference type="Proteomes" id="UP001144313">
    <property type="component" value="Unassembled WGS sequence"/>
</dbReference>
<evidence type="ECO:0000313" key="3">
    <source>
        <dbReference type="EMBL" id="GLI45018.1"/>
    </source>
</evidence>
<evidence type="ECO:0000313" key="4">
    <source>
        <dbReference type="Proteomes" id="UP001144313"/>
    </source>
</evidence>
<keyword evidence="2" id="KW-1133">Transmembrane helix</keyword>
<evidence type="ECO:0000256" key="2">
    <source>
        <dbReference type="SAM" id="Phobius"/>
    </source>
</evidence>
<accession>A0A9W6GE18</accession>
<sequence length="508" mass="54268">MNLQDDPGAVFRTVMPEAPPPPRQLDLDQVVRDGYRARRRHQMVLGGAATTGVAAVAAVLALTVVGLPGSSADPADDPASNSAAAPPAEEEAVDDPAMSGYPYAEEDQFDSEAEQNALHEGAMAGFKPLLDQVGVVLTDDVPLEFNTRQSPGNYGQTWLRSYITGASNDEGDGGEEDVVLRVKALLPGGWTAEPGPVTEQLFPQHVISASGSPWQENADWTDELKTSDLGDGRTLTTVDHGCAYEALITYPNGSGLHASWDMGCGEGTSEYEISLEELTTAMTAMPEVDYDTSELSPVGELLEVPTGWLYDPEWEEAAQEPAEASISAADDVLSEILPGASLDGAFGSFIGMVDRGTVVNRSYYSTGTLPFTTTIDSSVDDIGIQFSYTLPGGWLPGITEGRGPELARCQPSSTCETTTDEDGTIWAFESAEALHEPTEEEIAAGMDFEPFTEHILEVTRFHPDGWAVSIWTQWQDESEVNADLIADLLAAMPAPQYDASATPVIPAE</sequence>
<dbReference type="AlphaFoldDB" id="A0A9W6GE18"/>
<gene>
    <name evidence="3" type="ORF">GALLR39Z86_48680</name>
</gene>
<dbReference type="RefSeq" id="WP_270115792.1">
    <property type="nucleotide sequence ID" value="NZ_BAAAOL010000001.1"/>
</dbReference>
<comment type="caution">
    <text evidence="3">The sequence shown here is derived from an EMBL/GenBank/DDBJ whole genome shotgun (WGS) entry which is preliminary data.</text>
</comment>
<feature type="region of interest" description="Disordered" evidence="1">
    <location>
        <begin position="71"/>
        <end position="112"/>
    </location>
</feature>
<dbReference type="EMBL" id="BSDT01000001">
    <property type="protein sequence ID" value="GLI45018.1"/>
    <property type="molecule type" value="Genomic_DNA"/>
</dbReference>
<keyword evidence="4" id="KW-1185">Reference proteome</keyword>
<protein>
    <submittedName>
        <fullName evidence="3">Uncharacterized protein</fullName>
    </submittedName>
</protein>
<keyword evidence="2" id="KW-0472">Membrane</keyword>
<proteinExistence type="predicted"/>
<reference evidence="3" key="1">
    <citation type="submission" date="2022-12" db="EMBL/GenBank/DDBJ databases">
        <title>Reference genome sequencing for broad-spectrum identification of bacterial and archaeal isolates by mass spectrometry.</title>
        <authorList>
            <person name="Sekiguchi Y."/>
            <person name="Tourlousse D.M."/>
        </authorList>
    </citation>
    <scope>NUCLEOTIDE SEQUENCE</scope>
    <source>
        <strain evidence="3">LLR39Z86</strain>
    </source>
</reference>
<feature type="region of interest" description="Disordered" evidence="1">
    <location>
        <begin position="1"/>
        <end position="24"/>
    </location>
</feature>
<name>A0A9W6GE18_9ACTN</name>
<keyword evidence="2" id="KW-0812">Transmembrane</keyword>
<organism evidence="3 4">
    <name type="scientific">Glycomyces algeriensis</name>
    <dbReference type="NCBI Taxonomy" id="256037"/>
    <lineage>
        <taxon>Bacteria</taxon>
        <taxon>Bacillati</taxon>
        <taxon>Actinomycetota</taxon>
        <taxon>Actinomycetes</taxon>
        <taxon>Glycomycetales</taxon>
        <taxon>Glycomycetaceae</taxon>
        <taxon>Glycomyces</taxon>
    </lineage>
</organism>